<keyword evidence="3" id="KW-1185">Reference proteome</keyword>
<evidence type="ECO:0000256" key="1">
    <source>
        <dbReference type="SAM" id="SignalP"/>
    </source>
</evidence>
<dbReference type="PROSITE" id="PS51257">
    <property type="entry name" value="PROKAR_LIPOPROTEIN"/>
    <property type="match status" value="1"/>
</dbReference>
<name>A0A7W4VT20_9ACTN</name>
<dbReference type="EMBL" id="JACHWR010000001">
    <property type="protein sequence ID" value="MBB3041130.1"/>
    <property type="molecule type" value="Genomic_DNA"/>
</dbReference>
<organism evidence="2 3">
    <name type="scientific">Nocardioides soli</name>
    <dbReference type="NCBI Taxonomy" id="1036020"/>
    <lineage>
        <taxon>Bacteria</taxon>
        <taxon>Bacillati</taxon>
        <taxon>Actinomycetota</taxon>
        <taxon>Actinomycetes</taxon>
        <taxon>Propionibacteriales</taxon>
        <taxon>Nocardioidaceae</taxon>
        <taxon>Nocardioides</taxon>
    </lineage>
</organism>
<comment type="caution">
    <text evidence="2">The sequence shown here is derived from an EMBL/GenBank/DDBJ whole genome shotgun (WGS) entry which is preliminary data.</text>
</comment>
<sequence>MSVVRRGVVAAALIPLVVLAGCTSAGDEPTAEPSATVTALADLATDDVAVVRGDFCARVSPQEVEEALGGAATDTTDATTWSNGDRARVADGVRDVVHEFGCAWTTDVNTARAWVFAPPVTGRQAHRLGRAAVRGDGCERVPDAERFGAHSLAVVCRAAGEATTTYHGLFGDAWLSCSLTGADLARTDRWCAAVLQAGRAA</sequence>
<evidence type="ECO:0008006" key="4">
    <source>
        <dbReference type="Google" id="ProtNLM"/>
    </source>
</evidence>
<proteinExistence type="predicted"/>
<reference evidence="2 3" key="1">
    <citation type="submission" date="2020-08" db="EMBL/GenBank/DDBJ databases">
        <title>Sequencing the genomes of 1000 actinobacteria strains.</title>
        <authorList>
            <person name="Klenk H.-P."/>
        </authorList>
    </citation>
    <scope>NUCLEOTIDE SEQUENCE [LARGE SCALE GENOMIC DNA]</scope>
    <source>
        <strain evidence="2 3">DSM 105498</strain>
    </source>
</reference>
<dbReference type="RefSeq" id="WP_183591065.1">
    <property type="nucleotide sequence ID" value="NZ_JACHWR010000001.1"/>
</dbReference>
<feature type="signal peptide" evidence="1">
    <location>
        <begin position="1"/>
        <end position="20"/>
    </location>
</feature>
<gene>
    <name evidence="2" type="ORF">FHU40_000931</name>
</gene>
<keyword evidence="1" id="KW-0732">Signal</keyword>
<accession>A0A7W4VT20</accession>
<dbReference type="Proteomes" id="UP000589626">
    <property type="component" value="Unassembled WGS sequence"/>
</dbReference>
<feature type="chain" id="PRO_5038962982" description="DUF3558 domain-containing protein" evidence="1">
    <location>
        <begin position="21"/>
        <end position="201"/>
    </location>
</feature>
<evidence type="ECO:0000313" key="2">
    <source>
        <dbReference type="EMBL" id="MBB3041130.1"/>
    </source>
</evidence>
<evidence type="ECO:0000313" key="3">
    <source>
        <dbReference type="Proteomes" id="UP000589626"/>
    </source>
</evidence>
<protein>
    <recommendedName>
        <fullName evidence="4">DUF3558 domain-containing protein</fullName>
    </recommendedName>
</protein>
<dbReference type="AlphaFoldDB" id="A0A7W4VT20"/>